<dbReference type="OrthoDB" id="2986817at2"/>
<dbReference type="InterPro" id="IPR011990">
    <property type="entry name" value="TPR-like_helical_dom_sf"/>
</dbReference>
<proteinExistence type="predicted"/>
<evidence type="ECO:0008006" key="3">
    <source>
        <dbReference type="Google" id="ProtNLM"/>
    </source>
</evidence>
<evidence type="ECO:0000313" key="1">
    <source>
        <dbReference type="EMBL" id="AZR72121.1"/>
    </source>
</evidence>
<organism evidence="1 2">
    <name type="scientific">Anoxybacter fermentans</name>
    <dbReference type="NCBI Taxonomy" id="1323375"/>
    <lineage>
        <taxon>Bacteria</taxon>
        <taxon>Bacillati</taxon>
        <taxon>Bacillota</taxon>
        <taxon>Clostridia</taxon>
        <taxon>Halanaerobiales</taxon>
        <taxon>Anoxybacter</taxon>
    </lineage>
</organism>
<gene>
    <name evidence="1" type="ORF">BBF96_01160</name>
</gene>
<reference evidence="1 2" key="1">
    <citation type="submission" date="2016-07" db="EMBL/GenBank/DDBJ databases">
        <title>Genome and transcriptome analysis of iron-reducing fermentative bacteria Anoxybacter fermentans.</title>
        <authorList>
            <person name="Zeng X."/>
            <person name="Shao Z."/>
        </authorList>
    </citation>
    <scope>NUCLEOTIDE SEQUENCE [LARGE SCALE GENOMIC DNA]</scope>
    <source>
        <strain evidence="1 2">DY22613</strain>
    </source>
</reference>
<dbReference type="AlphaFoldDB" id="A0A3Q9HNL0"/>
<keyword evidence="2" id="KW-1185">Reference proteome</keyword>
<accession>A0A3Q9HNL0</accession>
<sequence>MAGKEIVTIDIFKQDYQSLIREAVSAINDERNYIKAYDLATQAKLIAENYLEDELSIIECERIRGLAYLGIDSSIGHDLIKKLYFENKNKFKDNKDLLIKLELALGVSKRVIGEYNKAIQVFRKIYKYAEKKVNEEKSRGKDVSEFIRIIIRCYIEITCCLIYKSQQKNYLVRVNLIEERLKKLNLMEIRDLEEIYKYVDEQICNSEINIELNEAERYIKKAFLMSKEHNLKDLELFSLLDYACVLVEKKEFDEALRILESIKEEQFVQENLFGYVLDEIGIILIHKGRIEEAKEYLDSAWNWLYKRNDINELNRICYGIALYFFKKGNLDLAYAFAELAYKQDQNFPCLKLLYEICLIKYISAQRVGNESEYAFYRSEYDRYKLFCNSSL</sequence>
<dbReference type="SUPFAM" id="SSF48452">
    <property type="entry name" value="TPR-like"/>
    <property type="match status" value="1"/>
</dbReference>
<dbReference type="KEGG" id="aft:BBF96_01160"/>
<dbReference type="Proteomes" id="UP000267250">
    <property type="component" value="Chromosome"/>
</dbReference>
<name>A0A3Q9HNL0_9FIRM</name>
<protein>
    <recommendedName>
        <fullName evidence="3">MalT-like TPR region domain-containing protein</fullName>
    </recommendedName>
</protein>
<dbReference type="EMBL" id="CP016379">
    <property type="protein sequence ID" value="AZR72121.1"/>
    <property type="molecule type" value="Genomic_DNA"/>
</dbReference>
<evidence type="ECO:0000313" key="2">
    <source>
        <dbReference type="Proteomes" id="UP000267250"/>
    </source>
</evidence>
<dbReference type="Gene3D" id="1.25.40.10">
    <property type="entry name" value="Tetratricopeptide repeat domain"/>
    <property type="match status" value="1"/>
</dbReference>
<dbReference type="RefSeq" id="WP_127015449.1">
    <property type="nucleotide sequence ID" value="NZ_CP016379.1"/>
</dbReference>